<evidence type="ECO:0000313" key="6">
    <source>
        <dbReference type="EMBL" id="OGZ20506.1"/>
    </source>
</evidence>
<comment type="caution">
    <text evidence="6">The sequence shown here is derived from an EMBL/GenBank/DDBJ whole genome shotgun (WGS) entry which is preliminary data.</text>
</comment>
<evidence type="ECO:0000256" key="4">
    <source>
        <dbReference type="PROSITE-ProRule" id="PRU01024"/>
    </source>
</evidence>
<dbReference type="PANTHER" id="PTHR11061">
    <property type="entry name" value="RNA M5U METHYLTRANSFERASE"/>
    <property type="match status" value="1"/>
</dbReference>
<evidence type="ECO:0000256" key="1">
    <source>
        <dbReference type="ARBA" id="ARBA00022603"/>
    </source>
</evidence>
<sequence>MQKTTTMKVEKIAHDGAAESTYEGKELRVHGMLPNEEGIVEVDKKHGLYVGTLKELTVASDRRKTPEELHFLSCSPWQVMEYALQAELKHSLLASLFEYYDDAPKVSFVSGEQFFGYRTKVEFSFTDRLLGEPAPLALAFHVRGGRNERIPLPQGCALVSDGMNNVALALCARLRDAGYSARDLKTLVVRESKSTGKILAILFAKKEEVAEFAVDDIPDLSGLIVFHSTEKSPASVPTKKLWSFGEETLPESVSALELSYSWDSFFQNNIPMFESALSVMKSHLPKDSDVLELYAGIGTIGLVLASDAKTVRGVEIVPGAVLSANENAKRLGIVNYSAECIPAEKIDSTTIHHSDVLVLDPPRAGLHPKVIKMIREVLPKKIIYLSCNPDTQARDYAALQSHYRIDVCTGFDFYPQTPHLESLLVLSLRGA</sequence>
<dbReference type="InterPro" id="IPR030390">
    <property type="entry name" value="MeTrfase_TrmA_AS"/>
</dbReference>
<dbReference type="CDD" id="cd02440">
    <property type="entry name" value="AdoMet_MTases"/>
    <property type="match status" value="1"/>
</dbReference>
<keyword evidence="1 4" id="KW-0489">Methyltransferase</keyword>
<dbReference type="AlphaFoldDB" id="A0A1G2E3R7"/>
<dbReference type="InterPro" id="IPR010280">
    <property type="entry name" value="U5_MeTrfase_fam"/>
</dbReference>
<evidence type="ECO:0000256" key="5">
    <source>
        <dbReference type="PROSITE-ProRule" id="PRU10015"/>
    </source>
</evidence>
<feature type="binding site" evidence="4">
    <location>
        <position position="360"/>
    </location>
    <ligand>
        <name>S-adenosyl-L-methionine</name>
        <dbReference type="ChEBI" id="CHEBI:59789"/>
    </ligand>
</feature>
<feature type="binding site" evidence="4">
    <location>
        <position position="315"/>
    </location>
    <ligand>
        <name>S-adenosyl-L-methionine</name>
        <dbReference type="ChEBI" id="CHEBI:59789"/>
    </ligand>
</feature>
<name>A0A1G2E3R7_9BACT</name>
<dbReference type="GO" id="GO:0006396">
    <property type="term" value="P:RNA processing"/>
    <property type="evidence" value="ECO:0007669"/>
    <property type="project" value="InterPro"/>
</dbReference>
<dbReference type="GO" id="GO:0032259">
    <property type="term" value="P:methylation"/>
    <property type="evidence" value="ECO:0007669"/>
    <property type="project" value="UniProtKB-KW"/>
</dbReference>
<evidence type="ECO:0008006" key="8">
    <source>
        <dbReference type="Google" id="ProtNLM"/>
    </source>
</evidence>
<dbReference type="GO" id="GO:0008173">
    <property type="term" value="F:RNA methyltransferase activity"/>
    <property type="evidence" value="ECO:0007669"/>
    <property type="project" value="InterPro"/>
</dbReference>
<feature type="binding site" evidence="4">
    <location>
        <position position="267"/>
    </location>
    <ligand>
        <name>S-adenosyl-L-methionine</name>
        <dbReference type="ChEBI" id="CHEBI:59789"/>
    </ligand>
</feature>
<evidence type="ECO:0000313" key="7">
    <source>
        <dbReference type="Proteomes" id="UP000178106"/>
    </source>
</evidence>
<dbReference type="Pfam" id="PF05958">
    <property type="entry name" value="tRNA_U5-meth_tr"/>
    <property type="match status" value="1"/>
</dbReference>
<comment type="similarity">
    <text evidence="4">Belongs to the class I-like SAM-binding methyltransferase superfamily. RNA M5U methyltransferase family.</text>
</comment>
<accession>A0A1G2E3R7</accession>
<dbReference type="InterPro" id="IPR029063">
    <property type="entry name" value="SAM-dependent_MTases_sf"/>
</dbReference>
<organism evidence="6 7">
    <name type="scientific">Candidatus Lloydbacteria bacterium RIFOXYC12_FULL_46_25</name>
    <dbReference type="NCBI Taxonomy" id="1798670"/>
    <lineage>
        <taxon>Bacteria</taxon>
        <taxon>Candidatus Lloydiibacteriota</taxon>
    </lineage>
</organism>
<dbReference type="Gene3D" id="2.40.50.140">
    <property type="entry name" value="Nucleic acid-binding proteins"/>
    <property type="match status" value="1"/>
</dbReference>
<protein>
    <recommendedName>
        <fullName evidence="8">23S rRNA (Uracil-5-)-methyltransferase RumA</fullName>
    </recommendedName>
</protein>
<feature type="active site" description="Nucleophile" evidence="4">
    <location>
        <position position="387"/>
    </location>
</feature>
<dbReference type="SUPFAM" id="SSF53335">
    <property type="entry name" value="S-adenosyl-L-methionine-dependent methyltransferases"/>
    <property type="match status" value="1"/>
</dbReference>
<keyword evidence="2 4" id="KW-0808">Transferase</keyword>
<dbReference type="EMBL" id="MHLU01000013">
    <property type="protein sequence ID" value="OGZ20506.1"/>
    <property type="molecule type" value="Genomic_DNA"/>
</dbReference>
<evidence type="ECO:0000256" key="2">
    <source>
        <dbReference type="ARBA" id="ARBA00022679"/>
    </source>
</evidence>
<gene>
    <name evidence="6" type="ORF">A2494_04175</name>
</gene>
<feature type="active site" evidence="5">
    <location>
        <position position="387"/>
    </location>
</feature>
<dbReference type="PROSITE" id="PS51687">
    <property type="entry name" value="SAM_MT_RNA_M5U"/>
    <property type="match status" value="1"/>
</dbReference>
<evidence type="ECO:0000256" key="3">
    <source>
        <dbReference type="ARBA" id="ARBA00022691"/>
    </source>
</evidence>
<dbReference type="InterPro" id="IPR012340">
    <property type="entry name" value="NA-bd_OB-fold"/>
</dbReference>
<dbReference type="PANTHER" id="PTHR11061:SF30">
    <property type="entry name" value="TRNA (URACIL(54)-C(5))-METHYLTRANSFERASE"/>
    <property type="match status" value="1"/>
</dbReference>
<dbReference type="Gene3D" id="3.40.50.150">
    <property type="entry name" value="Vaccinia Virus protein VP39"/>
    <property type="match status" value="1"/>
</dbReference>
<dbReference type="Proteomes" id="UP000178106">
    <property type="component" value="Unassembled WGS sequence"/>
</dbReference>
<keyword evidence="3 4" id="KW-0949">S-adenosyl-L-methionine</keyword>
<feature type="binding site" evidence="4">
    <location>
        <position position="294"/>
    </location>
    <ligand>
        <name>S-adenosyl-L-methionine</name>
        <dbReference type="ChEBI" id="CHEBI:59789"/>
    </ligand>
</feature>
<proteinExistence type="inferred from homology"/>
<dbReference type="PROSITE" id="PS01230">
    <property type="entry name" value="TRMA_1"/>
    <property type="match status" value="1"/>
</dbReference>
<reference evidence="6 7" key="1">
    <citation type="journal article" date="2016" name="Nat. Commun.">
        <title>Thousands of microbial genomes shed light on interconnected biogeochemical processes in an aquifer system.</title>
        <authorList>
            <person name="Anantharaman K."/>
            <person name="Brown C.T."/>
            <person name="Hug L.A."/>
            <person name="Sharon I."/>
            <person name="Castelle C.J."/>
            <person name="Probst A.J."/>
            <person name="Thomas B.C."/>
            <person name="Singh A."/>
            <person name="Wilkins M.J."/>
            <person name="Karaoz U."/>
            <person name="Brodie E.L."/>
            <person name="Williams K.H."/>
            <person name="Hubbard S.S."/>
            <person name="Banfield J.F."/>
        </authorList>
    </citation>
    <scope>NUCLEOTIDE SEQUENCE [LARGE SCALE GENOMIC DNA]</scope>
</reference>
<dbReference type="Gene3D" id="2.40.50.1070">
    <property type="match status" value="1"/>
</dbReference>